<comment type="caution">
    <text evidence="11">The sequence shown here is derived from an EMBL/GenBank/DDBJ whole genome shotgun (WGS) entry which is preliminary data.</text>
</comment>
<accession>A0A2T0X629</accession>
<feature type="signal peptide" evidence="9">
    <location>
        <begin position="1"/>
        <end position="19"/>
    </location>
</feature>
<dbReference type="InterPro" id="IPR039901">
    <property type="entry name" value="Kdotransferase"/>
</dbReference>
<gene>
    <name evidence="11" type="ORF">DFO77_12427</name>
</gene>
<dbReference type="STRING" id="1168289.GCA_000259075_02481"/>
<keyword evidence="12" id="KW-1185">Reference proteome</keyword>
<dbReference type="Pfam" id="PF04413">
    <property type="entry name" value="Glycos_transf_N"/>
    <property type="match status" value="1"/>
</dbReference>
<evidence type="ECO:0000256" key="9">
    <source>
        <dbReference type="SAM" id="SignalP"/>
    </source>
</evidence>
<dbReference type="InterPro" id="IPR007507">
    <property type="entry name" value="Glycos_transf_N"/>
</dbReference>
<dbReference type="RefSeq" id="WP_106154427.1">
    <property type="nucleotide sequence ID" value="NZ_PVTS01000020.1"/>
</dbReference>
<dbReference type="Proteomes" id="UP000252733">
    <property type="component" value="Unassembled WGS sequence"/>
</dbReference>
<evidence type="ECO:0000256" key="1">
    <source>
        <dbReference type="ARBA" id="ARBA00004713"/>
    </source>
</evidence>
<sequence>MQFLYTIGVRLFSFAVALAAPFNEKAKLLYKGRKEIWQKLSALKGESSVVWIHCASLGEFEQGRPVIEAIRKNVPGKKILLTFFSPSGYEVRKNYDLADVVCYLPADTPRNARRLLKVVQPESAFFVKYEFWPNLFKELALRDIPLYSISSIFRENQVFFKWYGKWFQKSLKAVTHFYVQDETSGKLLQSIGIKNYEVAGDTRFDRVKAIVDAATEVQMAAQFAAGADFVLVAGSTWPPDEDLLCRYINEAPDGVKLIMAPHEVHEGHVQEIEQKLKVPYFRFTRNGDAEPGGSRVLIVDTIGLLSAIYRYGQVAWIGGGFGKGIHNTLEAATYGIPVAFGPEYHKFKEARDLIEVGGGFSVNDYEGFFSMLENFRTNDARRQESGKAAGSYVKSMCGATGMIMEQVFGVKAEV</sequence>
<comment type="catalytic activity">
    <reaction evidence="6 8">
        <text>lipid IVA (E. coli) + CMP-3-deoxy-beta-D-manno-octulosonate = alpha-Kdo-(2-&gt;6)-lipid IVA (E. coli) + CMP + H(+)</text>
        <dbReference type="Rhea" id="RHEA:28066"/>
        <dbReference type="ChEBI" id="CHEBI:15378"/>
        <dbReference type="ChEBI" id="CHEBI:58603"/>
        <dbReference type="ChEBI" id="CHEBI:60364"/>
        <dbReference type="ChEBI" id="CHEBI:60377"/>
        <dbReference type="ChEBI" id="CHEBI:85987"/>
        <dbReference type="EC" id="2.4.99.12"/>
    </reaction>
</comment>
<evidence type="ECO:0000256" key="4">
    <source>
        <dbReference type="ARBA" id="ARBA00022679"/>
    </source>
</evidence>
<keyword evidence="8" id="KW-0472">Membrane</keyword>
<organism evidence="11 12">
    <name type="scientific">Marinilabilia salmonicolor</name>
    <dbReference type="NCBI Taxonomy" id="989"/>
    <lineage>
        <taxon>Bacteria</taxon>
        <taxon>Pseudomonadati</taxon>
        <taxon>Bacteroidota</taxon>
        <taxon>Bacteroidia</taxon>
        <taxon>Marinilabiliales</taxon>
        <taxon>Marinilabiliaceae</taxon>
        <taxon>Marinilabilia</taxon>
    </lineage>
</organism>
<dbReference type="GO" id="GO:0009244">
    <property type="term" value="P:lipopolysaccharide core region biosynthetic process"/>
    <property type="evidence" value="ECO:0007669"/>
    <property type="project" value="UniProtKB-UniRule"/>
</dbReference>
<keyword evidence="9" id="KW-0732">Signal</keyword>
<protein>
    <recommendedName>
        <fullName evidence="3 8">3-deoxy-D-manno-octulosonic acid transferase</fullName>
        <shortName evidence="8">Kdo transferase</shortName>
        <ecNumber evidence="2 8">2.4.99.12</ecNumber>
    </recommendedName>
    <alternativeName>
        <fullName evidence="5 8">Lipid IV(A) 3-deoxy-D-manno-octulosonic acid transferase</fullName>
    </alternativeName>
</protein>
<evidence type="ECO:0000259" key="10">
    <source>
        <dbReference type="Pfam" id="PF04413"/>
    </source>
</evidence>
<evidence type="ECO:0000256" key="8">
    <source>
        <dbReference type="RuleBase" id="RU365103"/>
    </source>
</evidence>
<evidence type="ECO:0000256" key="2">
    <source>
        <dbReference type="ARBA" id="ARBA00012621"/>
    </source>
</evidence>
<evidence type="ECO:0000313" key="12">
    <source>
        <dbReference type="Proteomes" id="UP000252733"/>
    </source>
</evidence>
<reference evidence="11 12" key="1">
    <citation type="submission" date="2018-07" db="EMBL/GenBank/DDBJ databases">
        <title>Freshwater and sediment microbial communities from various areas in North America, analyzing microbe dynamics in response to fracking.</title>
        <authorList>
            <person name="Lamendella R."/>
        </authorList>
    </citation>
    <scope>NUCLEOTIDE SEQUENCE [LARGE SCALE GENOMIC DNA]</scope>
    <source>
        <strain evidence="11 12">160A</strain>
    </source>
</reference>
<keyword evidence="8" id="KW-1003">Cell membrane</keyword>
<feature type="domain" description="3-deoxy-D-manno-octulosonic-acid transferase N-terminal" evidence="10">
    <location>
        <begin position="41"/>
        <end position="205"/>
    </location>
</feature>
<dbReference type="AlphaFoldDB" id="A0A2T0X629"/>
<comment type="similarity">
    <text evidence="8">Belongs to the glycosyltransferase group 1 family.</text>
</comment>
<evidence type="ECO:0000313" key="11">
    <source>
        <dbReference type="EMBL" id="RCW30015.1"/>
    </source>
</evidence>
<dbReference type="InterPro" id="IPR038107">
    <property type="entry name" value="Glycos_transf_N_sf"/>
</dbReference>
<comment type="pathway">
    <text evidence="1 8">Bacterial outer membrane biogenesis; LPS core biosynthesis.</text>
</comment>
<evidence type="ECO:0000256" key="6">
    <source>
        <dbReference type="ARBA" id="ARBA00049183"/>
    </source>
</evidence>
<dbReference type="GO" id="GO:0005886">
    <property type="term" value="C:plasma membrane"/>
    <property type="evidence" value="ECO:0007669"/>
    <property type="project" value="UniProtKB-SubCell"/>
</dbReference>
<dbReference type="Gene3D" id="3.40.50.11720">
    <property type="entry name" value="3-Deoxy-D-manno-octulosonic-acid transferase, N-terminal domain"/>
    <property type="match status" value="1"/>
</dbReference>
<dbReference type="EC" id="2.4.99.12" evidence="2 8"/>
<dbReference type="EMBL" id="QPIZ01000024">
    <property type="protein sequence ID" value="RCW30015.1"/>
    <property type="molecule type" value="Genomic_DNA"/>
</dbReference>
<dbReference type="PANTHER" id="PTHR42755">
    <property type="entry name" value="3-DEOXY-MANNO-OCTULOSONATE CYTIDYLYLTRANSFERASE"/>
    <property type="match status" value="1"/>
</dbReference>
<dbReference type="GO" id="GO:0043842">
    <property type="term" value="F:Kdo transferase activity"/>
    <property type="evidence" value="ECO:0007669"/>
    <property type="project" value="UniProtKB-EC"/>
</dbReference>
<feature type="chain" id="PRO_5030056571" description="3-deoxy-D-manno-octulosonic acid transferase" evidence="9">
    <location>
        <begin position="20"/>
        <end position="414"/>
    </location>
</feature>
<comment type="function">
    <text evidence="8">Involved in lipopolysaccharide (LPS) biosynthesis. Catalyzes the transfer of 3-deoxy-D-manno-octulosonate (Kdo) residue(s) from CMP-Kdo to lipid IV(A), the tetraacyldisaccharide-1,4'-bisphosphate precursor of lipid A.</text>
</comment>
<dbReference type="Gene3D" id="3.40.50.2000">
    <property type="entry name" value="Glycogen Phosphorylase B"/>
    <property type="match status" value="1"/>
</dbReference>
<dbReference type="OrthoDB" id="9789797at2"/>
<keyword evidence="4 8" id="KW-0808">Transferase</keyword>
<keyword evidence="8" id="KW-0448">Lipopolysaccharide biosynthesis</keyword>
<proteinExistence type="inferred from homology"/>
<name>A0A2T0X629_9BACT</name>
<dbReference type="UniPathway" id="UPA00958"/>
<dbReference type="GO" id="GO:0009245">
    <property type="term" value="P:lipid A biosynthetic process"/>
    <property type="evidence" value="ECO:0007669"/>
    <property type="project" value="TreeGrafter"/>
</dbReference>
<evidence type="ECO:0000256" key="7">
    <source>
        <dbReference type="PIRSR" id="PIRSR639901-1"/>
    </source>
</evidence>
<dbReference type="PANTHER" id="PTHR42755:SF1">
    <property type="entry name" value="3-DEOXY-D-MANNO-OCTULOSONIC ACID TRANSFERASE, MITOCHONDRIAL-RELATED"/>
    <property type="match status" value="1"/>
</dbReference>
<evidence type="ECO:0000256" key="5">
    <source>
        <dbReference type="ARBA" id="ARBA00031445"/>
    </source>
</evidence>
<comment type="subcellular location">
    <subcellularLocation>
        <location evidence="8">Cell membrane</location>
    </subcellularLocation>
</comment>
<feature type="active site" description="Proton acceptor" evidence="7">
    <location>
        <position position="59"/>
    </location>
</feature>
<evidence type="ECO:0000256" key="3">
    <source>
        <dbReference type="ARBA" id="ARBA00019077"/>
    </source>
</evidence>